<dbReference type="InterPro" id="IPR023780">
    <property type="entry name" value="Chromo_domain"/>
</dbReference>
<dbReference type="EMBL" id="KN848069">
    <property type="protein sequence ID" value="KIX99205.1"/>
    <property type="molecule type" value="Genomic_DNA"/>
</dbReference>
<evidence type="ECO:0000256" key="1">
    <source>
        <dbReference type="ARBA" id="ARBA00011353"/>
    </source>
</evidence>
<accession>A0A0D2HBC5</accession>
<dbReference type="STRING" id="1442371.A0A0D2HBC5"/>
<protein>
    <recommendedName>
        <fullName evidence="3">Chromo domain-containing protein</fullName>
    </recommendedName>
</protein>
<feature type="compositionally biased region" description="Polar residues" evidence="2">
    <location>
        <begin position="369"/>
        <end position="386"/>
    </location>
</feature>
<feature type="compositionally biased region" description="Polar residues" evidence="2">
    <location>
        <begin position="109"/>
        <end position="119"/>
    </location>
</feature>
<dbReference type="Proteomes" id="UP000053411">
    <property type="component" value="Unassembled WGS sequence"/>
</dbReference>
<evidence type="ECO:0000313" key="4">
    <source>
        <dbReference type="EMBL" id="KIX99205.1"/>
    </source>
</evidence>
<feature type="region of interest" description="Disordered" evidence="2">
    <location>
        <begin position="714"/>
        <end position="739"/>
    </location>
</feature>
<name>A0A0D2HBC5_9EURO</name>
<sequence>MSDSDSDNSTAEEPEYEVERVLYQSERNGKPIYLVKWVGYGDEQCTWEPAESFLTEATLTDWERQRDAHDYLDEEELAMVQARMNDFQASEARKEARAKRREALKRMSRQASNRSSSRTPKSESPDSLSTTKRPRRSSPPVIQPKAKRPRLSGSPTVKEEPSEAPGVLDAVPAERPRPPNPMLAKTGSAQVKSMQVRAKPPPITTTNPEKHYTPSAPLPLAQNDIVPHPLPAAEHGGANSQTNTGPQQSKTSAMPMLRPKQKTHSGPNTSAVTKQTGNVPSASIATNAEDAKAGKRFRSLRQKNQAVKLAGREPAPDISKLDLREPDAWSVSGSIEPASKIQDATPKHGPEGSPLFVPEDNETELLHVDNQQTLEEYSKRPNQSIHGDSPLLAMGSLPSIPTAPSAPEDPAANQDSSKSPRRNSLTERRPSSVRAKSRDSIPSAAAGVPAANEGPTKSPRRNSLTERRPSTIRAKSRDSMPSAAPITPYAERRPPVSRPRSNSANVLPAPRDDYAVLCSTAVDISAVQSRPVDGSLKLSSSKDSMTSRFDRMTARTTSLGQKINLDVFLRFQDHDVGIVTLVDLPGWLAGKLRGTAKDIGRHIPTIEFKHKWVMNAQQYSRFSLDLHWQQHGTFSVQAQGDKRRAIEDLCKYLEENDLAAVWEYPQTRNSLVLILHSSRAPGWGDSGEEAVNESENALKFVVRNKLPGIYLENDRDDLPSASEQDTGLPITATQSTRPPLRTSITWHAGAWRQNPVELPALTTTSPMLANLGTDSVRSHVQSPVELSASKTTTPTTTLAKTGTGLVGSHVQSSVESPISAPRAATTTADEGASSAQDGASIGKTSPSGRPTDDPTAKPPAIERLAFPVSFDELFGKGDRLQRRPRVFICFGKTHPAEARAVKEWLHTHLNPRQVFIDSETDDWDEFREALTTKAAAILFHEEHKAYCDLPHFYKVLRSGYIFCYELPFSSPPPSRQLKDPRLDQRSPWPRLFPRGMVLCITEDTVIRHPQETSWVLEWFLLRIRLDPRMPSWRLALFPDITSWLLRRLKESRDGTPDEYVKIVKAINQLNLLSLEASWNMNKSRAILNPDEFAHARPWDQSSDLIQSPSALPVFGDWNSADFDDKAVKARDKTLVEWFVGWTAANAHLYRRFFVLDSTHSNETEPHSWHVCFREATSFVEDEKKKNEEEVKRGEKGENRA</sequence>
<evidence type="ECO:0000259" key="3">
    <source>
        <dbReference type="PROSITE" id="PS50013"/>
    </source>
</evidence>
<dbReference type="GeneID" id="27710527"/>
<feature type="region of interest" description="Disordered" evidence="2">
    <location>
        <begin position="1180"/>
        <end position="1200"/>
    </location>
</feature>
<dbReference type="GO" id="GO:0006338">
    <property type="term" value="P:chromatin remodeling"/>
    <property type="evidence" value="ECO:0007669"/>
    <property type="project" value="UniProtKB-ARBA"/>
</dbReference>
<gene>
    <name evidence="4" type="ORF">Z520_04781</name>
</gene>
<feature type="compositionally biased region" description="Polar residues" evidence="2">
    <location>
        <begin position="264"/>
        <end position="286"/>
    </location>
</feature>
<dbReference type="InterPro" id="IPR000953">
    <property type="entry name" value="Chromo/chromo_shadow_dom"/>
</dbReference>
<dbReference type="Gene3D" id="2.40.50.40">
    <property type="match status" value="1"/>
</dbReference>
<feature type="compositionally biased region" description="Basic and acidic residues" evidence="2">
    <location>
        <begin position="310"/>
        <end position="327"/>
    </location>
</feature>
<feature type="compositionally biased region" description="Low complexity" evidence="2">
    <location>
        <begin position="786"/>
        <end position="803"/>
    </location>
</feature>
<dbReference type="VEuPathDB" id="FungiDB:Z520_04781"/>
<feature type="compositionally biased region" description="Polar residues" evidence="2">
    <location>
        <begin position="721"/>
        <end position="739"/>
    </location>
</feature>
<feature type="compositionally biased region" description="Basic residues" evidence="2">
    <location>
        <begin position="96"/>
        <end position="108"/>
    </location>
</feature>
<feature type="compositionally biased region" description="Polar residues" evidence="2">
    <location>
        <begin position="238"/>
        <end position="252"/>
    </location>
</feature>
<dbReference type="AlphaFoldDB" id="A0A0D2HBC5"/>
<comment type="subunit">
    <text evidence="1">Component of the NuA4 histone acetyltransferase complex.</text>
</comment>
<keyword evidence="5" id="KW-1185">Reference proteome</keyword>
<dbReference type="InterPro" id="IPR016197">
    <property type="entry name" value="Chromo-like_dom_sf"/>
</dbReference>
<feature type="region of interest" description="Disordered" evidence="2">
    <location>
        <begin position="779"/>
        <end position="859"/>
    </location>
</feature>
<evidence type="ECO:0000313" key="5">
    <source>
        <dbReference type="Proteomes" id="UP000053411"/>
    </source>
</evidence>
<organism evidence="4 5">
    <name type="scientific">Fonsecaea multimorphosa CBS 102226</name>
    <dbReference type="NCBI Taxonomy" id="1442371"/>
    <lineage>
        <taxon>Eukaryota</taxon>
        <taxon>Fungi</taxon>
        <taxon>Dikarya</taxon>
        <taxon>Ascomycota</taxon>
        <taxon>Pezizomycotina</taxon>
        <taxon>Eurotiomycetes</taxon>
        <taxon>Chaetothyriomycetidae</taxon>
        <taxon>Chaetothyriales</taxon>
        <taxon>Herpotrichiellaceae</taxon>
        <taxon>Fonsecaea</taxon>
    </lineage>
</organism>
<dbReference type="CDD" id="cd18966">
    <property type="entry name" value="chromodomain"/>
    <property type="match status" value="1"/>
</dbReference>
<dbReference type="RefSeq" id="XP_016633328.1">
    <property type="nucleotide sequence ID" value="XM_016775285.1"/>
</dbReference>
<feature type="compositionally biased region" description="Polar residues" evidence="2">
    <location>
        <begin position="824"/>
        <end position="848"/>
    </location>
</feature>
<dbReference type="OrthoDB" id="1918685at2759"/>
<evidence type="ECO:0000256" key="2">
    <source>
        <dbReference type="SAM" id="MobiDB-lite"/>
    </source>
</evidence>
<dbReference type="Pfam" id="PF00385">
    <property type="entry name" value="Chromo"/>
    <property type="match status" value="1"/>
</dbReference>
<proteinExistence type="predicted"/>
<feature type="domain" description="Chromo" evidence="3">
    <location>
        <begin position="16"/>
        <end position="74"/>
    </location>
</feature>
<reference evidence="4 5" key="1">
    <citation type="submission" date="2015-01" db="EMBL/GenBank/DDBJ databases">
        <title>The Genome Sequence of Fonsecaea multimorphosa CBS 102226.</title>
        <authorList>
            <consortium name="The Broad Institute Genomics Platform"/>
            <person name="Cuomo C."/>
            <person name="de Hoog S."/>
            <person name="Gorbushina A."/>
            <person name="Stielow B."/>
            <person name="Teixiera M."/>
            <person name="Abouelleil A."/>
            <person name="Chapman S.B."/>
            <person name="Priest M."/>
            <person name="Young S.K."/>
            <person name="Wortman J."/>
            <person name="Nusbaum C."/>
            <person name="Birren B."/>
        </authorList>
    </citation>
    <scope>NUCLEOTIDE SEQUENCE [LARGE SCALE GENOMIC DNA]</scope>
    <source>
        <strain evidence="4 5">CBS 102226</strain>
    </source>
</reference>
<dbReference type="PROSITE" id="PS50013">
    <property type="entry name" value="CHROMO_2"/>
    <property type="match status" value="1"/>
</dbReference>
<dbReference type="SMART" id="SM00298">
    <property type="entry name" value="CHROMO"/>
    <property type="match status" value="1"/>
</dbReference>
<feature type="region of interest" description="Disordered" evidence="2">
    <location>
        <begin position="88"/>
        <end position="508"/>
    </location>
</feature>
<dbReference type="SUPFAM" id="SSF54160">
    <property type="entry name" value="Chromo domain-like"/>
    <property type="match status" value="1"/>
</dbReference>